<gene>
    <name evidence="2" type="ORF">ACFQ2E_14050</name>
</gene>
<comment type="caution">
    <text evidence="2">The sequence shown here is derived from an EMBL/GenBank/DDBJ whole genome shotgun (WGS) entry which is preliminary data.</text>
</comment>
<feature type="transmembrane region" description="Helical" evidence="1">
    <location>
        <begin position="26"/>
        <end position="52"/>
    </location>
</feature>
<keyword evidence="3" id="KW-1185">Reference proteome</keyword>
<accession>A0ABW3REI2</accession>
<keyword evidence="1" id="KW-0812">Transmembrane</keyword>
<evidence type="ECO:0000313" key="2">
    <source>
        <dbReference type="EMBL" id="MFD1163550.1"/>
    </source>
</evidence>
<keyword evidence="1" id="KW-1133">Transmembrane helix</keyword>
<evidence type="ECO:0000313" key="3">
    <source>
        <dbReference type="Proteomes" id="UP001597163"/>
    </source>
</evidence>
<sequence length="106" mass="12157">MLGILLIYFIGKRFYDLSVDYQQNKWLYAILSVVVYYTGTFLAGLILGVLIALGIMDLDPENTFVISIITVPFGLGFVYLFYILLEKKWKKTVVVIKDEINDIGKH</sequence>
<organism evidence="2 3">
    <name type="scientific">Hwangdonia seohaensis</name>
    <dbReference type="NCBI Taxonomy" id="1240727"/>
    <lineage>
        <taxon>Bacteria</taxon>
        <taxon>Pseudomonadati</taxon>
        <taxon>Bacteroidota</taxon>
        <taxon>Flavobacteriia</taxon>
        <taxon>Flavobacteriales</taxon>
        <taxon>Flavobacteriaceae</taxon>
        <taxon>Hwangdonia</taxon>
    </lineage>
</organism>
<dbReference type="RefSeq" id="WP_311941035.1">
    <property type="nucleotide sequence ID" value="NZ_JAVSCK010000004.1"/>
</dbReference>
<name>A0ABW3REI2_9FLAO</name>
<proteinExistence type="predicted"/>
<reference evidence="3" key="1">
    <citation type="journal article" date="2019" name="Int. J. Syst. Evol. Microbiol.">
        <title>The Global Catalogue of Microorganisms (GCM) 10K type strain sequencing project: providing services to taxonomists for standard genome sequencing and annotation.</title>
        <authorList>
            <consortium name="The Broad Institute Genomics Platform"/>
            <consortium name="The Broad Institute Genome Sequencing Center for Infectious Disease"/>
            <person name="Wu L."/>
            <person name="Ma J."/>
        </authorList>
    </citation>
    <scope>NUCLEOTIDE SEQUENCE [LARGE SCALE GENOMIC DNA]</scope>
    <source>
        <strain evidence="3">CCUG 63246</strain>
    </source>
</reference>
<keyword evidence="1" id="KW-0472">Membrane</keyword>
<protein>
    <submittedName>
        <fullName evidence="2">Uncharacterized protein</fullName>
    </submittedName>
</protein>
<dbReference type="EMBL" id="JBHTLJ010000004">
    <property type="protein sequence ID" value="MFD1163550.1"/>
    <property type="molecule type" value="Genomic_DNA"/>
</dbReference>
<dbReference type="Proteomes" id="UP001597163">
    <property type="component" value="Unassembled WGS sequence"/>
</dbReference>
<evidence type="ECO:0000256" key="1">
    <source>
        <dbReference type="SAM" id="Phobius"/>
    </source>
</evidence>
<feature type="transmembrane region" description="Helical" evidence="1">
    <location>
        <begin position="64"/>
        <end position="85"/>
    </location>
</feature>